<sequence length="100" mass="11034">MSESPESELTLRHSPAPHDLLALAEEVAALHRSLERLAHADHLERLLKLIPRPGWTTPAEYELVRGSVAHMQMHVRALHDAQAALLRSAQLVGGRNQQAG</sequence>
<organism evidence="1 2">
    <name type="scientific">Deinococcus multiflagellatus</name>
    <dbReference type="NCBI Taxonomy" id="1656887"/>
    <lineage>
        <taxon>Bacteria</taxon>
        <taxon>Thermotogati</taxon>
        <taxon>Deinococcota</taxon>
        <taxon>Deinococci</taxon>
        <taxon>Deinococcales</taxon>
        <taxon>Deinococcaceae</taxon>
        <taxon>Deinococcus</taxon>
    </lineage>
</organism>
<proteinExistence type="predicted"/>
<dbReference type="EMBL" id="JBHSWB010000001">
    <property type="protein sequence ID" value="MFC6659016.1"/>
    <property type="molecule type" value="Genomic_DNA"/>
</dbReference>
<accession>A0ABW1ZG19</accession>
<comment type="caution">
    <text evidence="1">The sequence shown here is derived from an EMBL/GenBank/DDBJ whole genome shotgun (WGS) entry which is preliminary data.</text>
</comment>
<evidence type="ECO:0000313" key="1">
    <source>
        <dbReference type="EMBL" id="MFC6659016.1"/>
    </source>
</evidence>
<keyword evidence="2" id="KW-1185">Reference proteome</keyword>
<protein>
    <submittedName>
        <fullName evidence="1">Uncharacterized protein</fullName>
    </submittedName>
</protein>
<name>A0ABW1ZG19_9DEIO</name>
<evidence type="ECO:0000313" key="2">
    <source>
        <dbReference type="Proteomes" id="UP001596317"/>
    </source>
</evidence>
<dbReference type="Proteomes" id="UP001596317">
    <property type="component" value="Unassembled WGS sequence"/>
</dbReference>
<reference evidence="2" key="1">
    <citation type="journal article" date="2019" name="Int. J. Syst. Evol. Microbiol.">
        <title>The Global Catalogue of Microorganisms (GCM) 10K type strain sequencing project: providing services to taxonomists for standard genome sequencing and annotation.</title>
        <authorList>
            <consortium name="The Broad Institute Genomics Platform"/>
            <consortium name="The Broad Institute Genome Sequencing Center for Infectious Disease"/>
            <person name="Wu L."/>
            <person name="Ma J."/>
        </authorList>
    </citation>
    <scope>NUCLEOTIDE SEQUENCE [LARGE SCALE GENOMIC DNA]</scope>
    <source>
        <strain evidence="2">CCUG 63830</strain>
    </source>
</reference>
<gene>
    <name evidence="1" type="ORF">ACFP90_00570</name>
</gene>
<dbReference type="RefSeq" id="WP_224605570.1">
    <property type="nucleotide sequence ID" value="NZ_JAIQXV010000003.1"/>
</dbReference>